<keyword evidence="3" id="KW-1185">Reference proteome</keyword>
<reference evidence="2 3" key="1">
    <citation type="submission" date="2020-04" db="EMBL/GenBank/DDBJ databases">
        <title>Plant Genome Project.</title>
        <authorList>
            <person name="Zhang R.-G."/>
        </authorList>
    </citation>
    <scope>NUCLEOTIDE SEQUENCE [LARGE SCALE GENOMIC DNA]</scope>
    <source>
        <strain evidence="2">YNK0</strain>
        <tissue evidence="2">Leaf</tissue>
    </source>
</reference>
<gene>
    <name evidence="2" type="ORF">HHK36_014622</name>
</gene>
<dbReference type="EMBL" id="JABCRI010000010">
    <property type="protein sequence ID" value="KAF8398764.1"/>
    <property type="molecule type" value="Genomic_DNA"/>
</dbReference>
<organism evidence="2 3">
    <name type="scientific">Tetracentron sinense</name>
    <name type="common">Spur-leaf</name>
    <dbReference type="NCBI Taxonomy" id="13715"/>
    <lineage>
        <taxon>Eukaryota</taxon>
        <taxon>Viridiplantae</taxon>
        <taxon>Streptophyta</taxon>
        <taxon>Embryophyta</taxon>
        <taxon>Tracheophyta</taxon>
        <taxon>Spermatophyta</taxon>
        <taxon>Magnoliopsida</taxon>
        <taxon>Trochodendrales</taxon>
        <taxon>Trochodendraceae</taxon>
        <taxon>Tetracentron</taxon>
    </lineage>
</organism>
<dbReference type="PANTHER" id="PTHR34064:SF3">
    <property type="entry name" value="OS04G0672300 PROTEIN"/>
    <property type="match status" value="1"/>
</dbReference>
<name>A0A835DG03_TETSI</name>
<keyword evidence="1" id="KW-1133">Transmembrane helix</keyword>
<dbReference type="Proteomes" id="UP000655225">
    <property type="component" value="Unassembled WGS sequence"/>
</dbReference>
<keyword evidence="1" id="KW-0812">Transmembrane</keyword>
<dbReference type="PANTHER" id="PTHR34064">
    <property type="entry name" value="OS04G0672300 PROTEIN"/>
    <property type="match status" value="1"/>
</dbReference>
<accession>A0A835DG03</accession>
<dbReference type="OrthoDB" id="1928523at2759"/>
<evidence type="ECO:0000313" key="2">
    <source>
        <dbReference type="EMBL" id="KAF8398764.1"/>
    </source>
</evidence>
<keyword evidence="1" id="KW-0472">Membrane</keyword>
<feature type="transmembrane region" description="Helical" evidence="1">
    <location>
        <begin position="124"/>
        <end position="146"/>
    </location>
</feature>
<evidence type="ECO:0000256" key="1">
    <source>
        <dbReference type="SAM" id="Phobius"/>
    </source>
</evidence>
<dbReference type="AlphaFoldDB" id="A0A835DG03"/>
<proteinExistence type="predicted"/>
<evidence type="ECO:0000313" key="3">
    <source>
        <dbReference type="Proteomes" id="UP000655225"/>
    </source>
</evidence>
<dbReference type="OMA" id="LEIMFAQ"/>
<comment type="caution">
    <text evidence="2">The sequence shown here is derived from an EMBL/GenBank/DDBJ whole genome shotgun (WGS) entry which is preliminary data.</text>
</comment>
<protein>
    <submittedName>
        <fullName evidence="2">Uncharacterized protein</fullName>
    </submittedName>
</protein>
<sequence>MEEVLIQSETMTNDITASVVLDIESLAQSSDKCSGSPKMSRALSRKATCRMERRCGVEEEEIDEPPKRLLVRVSSQLEPPKQSLITSKALTPVTTTLNGSNFIDPGDGRSKRFNRFFSLNPRKILLIFATVSCMGTLILIYFTLAINRPG</sequence>